<organism evidence="1 2">
    <name type="scientific">Candidatus Viridilinea mediisalina</name>
    <dbReference type="NCBI Taxonomy" id="2024553"/>
    <lineage>
        <taxon>Bacteria</taxon>
        <taxon>Bacillati</taxon>
        <taxon>Chloroflexota</taxon>
        <taxon>Chloroflexia</taxon>
        <taxon>Chloroflexales</taxon>
        <taxon>Chloroflexineae</taxon>
        <taxon>Oscillochloridaceae</taxon>
        <taxon>Candidatus Viridilinea</taxon>
    </lineage>
</organism>
<accession>A0A2A6RNN0</accession>
<evidence type="ECO:0000313" key="1">
    <source>
        <dbReference type="EMBL" id="PDW04450.1"/>
    </source>
</evidence>
<dbReference type="EMBL" id="NQWI01000009">
    <property type="protein sequence ID" value="PDW04450.1"/>
    <property type="molecule type" value="Genomic_DNA"/>
</dbReference>
<gene>
    <name evidence="1" type="ORF">CJ255_03450</name>
</gene>
<evidence type="ECO:0000313" key="2">
    <source>
        <dbReference type="Proteomes" id="UP000220527"/>
    </source>
</evidence>
<name>A0A2A6RNN0_9CHLR</name>
<proteinExistence type="predicted"/>
<protein>
    <submittedName>
        <fullName evidence="1">Uncharacterized protein</fullName>
    </submittedName>
</protein>
<sequence length="60" mass="6554">MCKGLWGAAWATTLWGYAPIRMTLTIRRGFGGGEASLKKLFLFRFGGFAAKAEQKTGVRA</sequence>
<dbReference type="Proteomes" id="UP000220527">
    <property type="component" value="Unassembled WGS sequence"/>
</dbReference>
<reference evidence="2" key="1">
    <citation type="submission" date="2017-08" db="EMBL/GenBank/DDBJ databases">
        <authorList>
            <person name="Grouzdev D.S."/>
            <person name="Gaisin V.A."/>
            <person name="Rysina M.S."/>
            <person name="Gorlenko V.M."/>
        </authorList>
    </citation>
    <scope>NUCLEOTIDE SEQUENCE [LARGE SCALE GENOMIC DNA]</scope>
    <source>
        <strain evidence="2">Kir15-3F</strain>
    </source>
</reference>
<dbReference type="AlphaFoldDB" id="A0A2A6RNN0"/>
<keyword evidence="2" id="KW-1185">Reference proteome</keyword>
<comment type="caution">
    <text evidence="1">The sequence shown here is derived from an EMBL/GenBank/DDBJ whole genome shotgun (WGS) entry which is preliminary data.</text>
</comment>